<evidence type="ECO:0000256" key="4">
    <source>
        <dbReference type="ARBA" id="ARBA00022691"/>
    </source>
</evidence>
<dbReference type="Pfam" id="PF05724">
    <property type="entry name" value="TPMT"/>
    <property type="match status" value="1"/>
</dbReference>
<dbReference type="PANTHER" id="PTHR32183:SF6">
    <property type="entry name" value="CYSTEINE SULFINATE DESULFINASE_CYSTEINE DESULFURASE AND RELATED ENZYMES"/>
    <property type="match status" value="1"/>
</dbReference>
<dbReference type="CDD" id="cd02440">
    <property type="entry name" value="AdoMet_MTases"/>
    <property type="match status" value="1"/>
</dbReference>
<name>A0A1I1B880_9BACT</name>
<gene>
    <name evidence="5" type="ORF">SAMN04489723_110170</name>
</gene>
<keyword evidence="4" id="KW-0949">S-adenosyl-L-methionine</keyword>
<dbReference type="Gene3D" id="3.40.50.150">
    <property type="entry name" value="Vaccinia Virus protein VP39"/>
    <property type="match status" value="1"/>
</dbReference>
<protein>
    <submittedName>
        <fullName evidence="5">Thiopurine S-methyltransferase (TPMT)</fullName>
    </submittedName>
</protein>
<dbReference type="AlphaFoldDB" id="A0A1I1B880"/>
<dbReference type="Proteomes" id="UP000198790">
    <property type="component" value="Unassembled WGS sequence"/>
</dbReference>
<dbReference type="InterPro" id="IPR029063">
    <property type="entry name" value="SAM-dependent_MTases_sf"/>
</dbReference>
<organism evidence="5 6">
    <name type="scientific">Algoriphagus aquimarinus</name>
    <dbReference type="NCBI Taxonomy" id="237018"/>
    <lineage>
        <taxon>Bacteria</taxon>
        <taxon>Pseudomonadati</taxon>
        <taxon>Bacteroidota</taxon>
        <taxon>Cytophagia</taxon>
        <taxon>Cytophagales</taxon>
        <taxon>Cyclobacteriaceae</taxon>
        <taxon>Algoriphagus</taxon>
    </lineage>
</organism>
<keyword evidence="1" id="KW-0597">Phosphoprotein</keyword>
<dbReference type="PROSITE" id="PS51585">
    <property type="entry name" value="SAM_MT_TPMT"/>
    <property type="match status" value="1"/>
</dbReference>
<accession>A0A1I1B880</accession>
<sequence>MAFLDKDYWTQRYSTGKTGWDIGHASPPLVQYLDQIKNKGIHVLIPGAGSGYEASFAMKSGFTNIHLLDLSEEPLKRFASLNPDFPNEHIHHQNFFEHNGSFDLILEQTFFCALNPNLREDYLTKMKELLKPGAKLVGVWFDREFDFDGPPFGGKISEYKKLFERYFEIKVLAPCYNSIPERLGSEVFMILENSKI</sequence>
<dbReference type="EMBL" id="FOKK01000010">
    <property type="protein sequence ID" value="SFB44760.1"/>
    <property type="molecule type" value="Genomic_DNA"/>
</dbReference>
<evidence type="ECO:0000313" key="6">
    <source>
        <dbReference type="Proteomes" id="UP000198790"/>
    </source>
</evidence>
<evidence type="ECO:0000256" key="3">
    <source>
        <dbReference type="ARBA" id="ARBA00022679"/>
    </source>
</evidence>
<keyword evidence="2 5" id="KW-0489">Methyltransferase</keyword>
<evidence type="ECO:0000256" key="2">
    <source>
        <dbReference type="ARBA" id="ARBA00022603"/>
    </source>
</evidence>
<keyword evidence="3 5" id="KW-0808">Transferase</keyword>
<dbReference type="InterPro" id="IPR008854">
    <property type="entry name" value="TPMT"/>
</dbReference>
<dbReference type="GO" id="GO:0032259">
    <property type="term" value="P:methylation"/>
    <property type="evidence" value="ECO:0007669"/>
    <property type="project" value="UniProtKB-KW"/>
</dbReference>
<dbReference type="PANTHER" id="PTHR32183">
    <property type="match status" value="1"/>
</dbReference>
<reference evidence="5 6" key="1">
    <citation type="submission" date="2016-10" db="EMBL/GenBank/DDBJ databases">
        <authorList>
            <person name="de Groot N.N."/>
        </authorList>
    </citation>
    <scope>NUCLEOTIDE SEQUENCE [LARGE SCALE GENOMIC DNA]</scope>
    <source>
        <strain evidence="5 6">DSM 23399</strain>
    </source>
</reference>
<evidence type="ECO:0000256" key="1">
    <source>
        <dbReference type="ARBA" id="ARBA00022553"/>
    </source>
</evidence>
<dbReference type="OrthoDB" id="9778208at2"/>
<dbReference type="SUPFAM" id="SSF53335">
    <property type="entry name" value="S-adenosyl-L-methionine-dependent methyltransferases"/>
    <property type="match status" value="1"/>
</dbReference>
<dbReference type="STRING" id="237018.SAMN04489723_110170"/>
<dbReference type="RefSeq" id="WP_092898598.1">
    <property type="nucleotide sequence ID" value="NZ_FOKK01000010.1"/>
</dbReference>
<keyword evidence="6" id="KW-1185">Reference proteome</keyword>
<evidence type="ECO:0000313" key="5">
    <source>
        <dbReference type="EMBL" id="SFB44760.1"/>
    </source>
</evidence>
<proteinExistence type="predicted"/>
<dbReference type="GO" id="GO:0008757">
    <property type="term" value="F:S-adenosylmethionine-dependent methyltransferase activity"/>
    <property type="evidence" value="ECO:0007669"/>
    <property type="project" value="InterPro"/>
</dbReference>